<name>A0AAE0NYG5_9PEZI</name>
<dbReference type="Proteomes" id="UP001285441">
    <property type="component" value="Unassembled WGS sequence"/>
</dbReference>
<keyword evidence="3" id="KW-1185">Reference proteome</keyword>
<dbReference type="PANTHER" id="PTHR40788">
    <property type="entry name" value="CLR5 DOMAIN-CONTAINING PROTEIN-RELATED"/>
    <property type="match status" value="1"/>
</dbReference>
<evidence type="ECO:0000313" key="2">
    <source>
        <dbReference type="EMBL" id="KAK3389939.1"/>
    </source>
</evidence>
<evidence type="ECO:0000313" key="3">
    <source>
        <dbReference type="Proteomes" id="UP001285441"/>
    </source>
</evidence>
<sequence length="536" mass="59765">MANISLDDVARELHIDLRRMALLSTSSGAPSLPNSATACMKAGAADGVVLKHAQDASVREVYKIIPAWNLKDVTEEADFLLDMLEYRTSTDLQIQCGERDLPWIRSMMQTRNLRSAKPFKNKMTMFLEEETRALEETIQTMNSTGYEVCVPRATGELILNRQKEEALLASAVSKLSLKPRPVQQSLPELVAIAQDQKNALEAQLALFSSHPVVLAHGLLPDEKGRSLPVHADKYISAAAFDTVHDAVKQTAIWNYLRRLLELLGSTDDKVFRPIILQELSNICNLEYERAQSSFRRQAQTFSGGNKWFKRMSNAYNKAVNARLSDLHTSHPLKREKLEESEADALCDLAVIIGFIHDLSPGLEGELNKIKKDLDLRDFAVPIDNLLQPGMAEGALNTFEQFVVEKAGTKMGFLYQDLIEECLSDLDCQHEQSSLTSASNSAGRRRKTRPSDSSAFEIAPLVKSSPELDKTPAKPAETFKVGASTAEVFSSLSTMTAQKPFTVHRPHKSHIEGYSIPIYEQRLNRAYRWGGDTFQTA</sequence>
<proteinExistence type="predicted"/>
<accession>A0AAE0NYG5</accession>
<reference evidence="2" key="1">
    <citation type="journal article" date="2023" name="Mol. Phylogenet. Evol.">
        <title>Genome-scale phylogeny and comparative genomics of the fungal order Sordariales.</title>
        <authorList>
            <person name="Hensen N."/>
            <person name="Bonometti L."/>
            <person name="Westerberg I."/>
            <person name="Brannstrom I.O."/>
            <person name="Guillou S."/>
            <person name="Cros-Aarteil S."/>
            <person name="Calhoun S."/>
            <person name="Haridas S."/>
            <person name="Kuo A."/>
            <person name="Mondo S."/>
            <person name="Pangilinan J."/>
            <person name="Riley R."/>
            <person name="LaButti K."/>
            <person name="Andreopoulos B."/>
            <person name="Lipzen A."/>
            <person name="Chen C."/>
            <person name="Yan M."/>
            <person name="Daum C."/>
            <person name="Ng V."/>
            <person name="Clum A."/>
            <person name="Steindorff A."/>
            <person name="Ohm R.A."/>
            <person name="Martin F."/>
            <person name="Silar P."/>
            <person name="Natvig D.O."/>
            <person name="Lalanne C."/>
            <person name="Gautier V."/>
            <person name="Ament-Velasquez S.L."/>
            <person name="Kruys A."/>
            <person name="Hutchinson M.I."/>
            <person name="Powell A.J."/>
            <person name="Barry K."/>
            <person name="Miller A.N."/>
            <person name="Grigoriev I.V."/>
            <person name="Debuchy R."/>
            <person name="Gladieux P."/>
            <person name="Hiltunen Thoren M."/>
            <person name="Johannesson H."/>
        </authorList>
    </citation>
    <scope>NUCLEOTIDE SEQUENCE</scope>
    <source>
        <strain evidence="2">CBS 232.78</strain>
    </source>
</reference>
<comment type="caution">
    <text evidence="2">The sequence shown here is derived from an EMBL/GenBank/DDBJ whole genome shotgun (WGS) entry which is preliminary data.</text>
</comment>
<dbReference type="EMBL" id="JAULSW010000002">
    <property type="protein sequence ID" value="KAK3389939.1"/>
    <property type="molecule type" value="Genomic_DNA"/>
</dbReference>
<dbReference type="PANTHER" id="PTHR40788:SF1">
    <property type="entry name" value="IPA PROTEIN"/>
    <property type="match status" value="1"/>
</dbReference>
<dbReference type="AlphaFoldDB" id="A0AAE0NYG5"/>
<protein>
    <submittedName>
        <fullName evidence="2">Uncharacterized protein</fullName>
    </submittedName>
</protein>
<feature type="region of interest" description="Disordered" evidence="1">
    <location>
        <begin position="433"/>
        <end position="453"/>
    </location>
</feature>
<evidence type="ECO:0000256" key="1">
    <source>
        <dbReference type="SAM" id="MobiDB-lite"/>
    </source>
</evidence>
<gene>
    <name evidence="2" type="ORF">B0H63DRAFT_499751</name>
</gene>
<reference evidence="2" key="2">
    <citation type="submission" date="2023-06" db="EMBL/GenBank/DDBJ databases">
        <authorList>
            <consortium name="Lawrence Berkeley National Laboratory"/>
            <person name="Haridas S."/>
            <person name="Hensen N."/>
            <person name="Bonometti L."/>
            <person name="Westerberg I."/>
            <person name="Brannstrom I.O."/>
            <person name="Guillou S."/>
            <person name="Cros-Aarteil S."/>
            <person name="Calhoun S."/>
            <person name="Kuo A."/>
            <person name="Mondo S."/>
            <person name="Pangilinan J."/>
            <person name="Riley R."/>
            <person name="LaButti K."/>
            <person name="Andreopoulos B."/>
            <person name="Lipzen A."/>
            <person name="Chen C."/>
            <person name="Yanf M."/>
            <person name="Daum C."/>
            <person name="Ng V."/>
            <person name="Clum A."/>
            <person name="Steindorff A."/>
            <person name="Ohm R."/>
            <person name="Martin F."/>
            <person name="Silar P."/>
            <person name="Natvig D."/>
            <person name="Lalanne C."/>
            <person name="Gautier V."/>
            <person name="Ament-velasquez S.L."/>
            <person name="Kruys A."/>
            <person name="Hutchinson M.I."/>
            <person name="Powell A.J."/>
            <person name="Barry K."/>
            <person name="Miller A.N."/>
            <person name="Grigoriev I.V."/>
            <person name="Debuchy R."/>
            <person name="Gladieux P."/>
            <person name="Thoren M.H."/>
            <person name="Johannesson H."/>
        </authorList>
    </citation>
    <scope>NUCLEOTIDE SEQUENCE</scope>
    <source>
        <strain evidence="2">CBS 232.78</strain>
    </source>
</reference>
<organism evidence="2 3">
    <name type="scientific">Podospora didyma</name>
    <dbReference type="NCBI Taxonomy" id="330526"/>
    <lineage>
        <taxon>Eukaryota</taxon>
        <taxon>Fungi</taxon>
        <taxon>Dikarya</taxon>
        <taxon>Ascomycota</taxon>
        <taxon>Pezizomycotina</taxon>
        <taxon>Sordariomycetes</taxon>
        <taxon>Sordariomycetidae</taxon>
        <taxon>Sordariales</taxon>
        <taxon>Podosporaceae</taxon>
        <taxon>Podospora</taxon>
    </lineage>
</organism>